<dbReference type="GO" id="GO:0046872">
    <property type="term" value="F:metal ion binding"/>
    <property type="evidence" value="ECO:0007669"/>
    <property type="project" value="UniProtKB-KW"/>
</dbReference>
<dbReference type="PROSITE" id="PS51007">
    <property type="entry name" value="CYTC"/>
    <property type="match status" value="2"/>
</dbReference>
<evidence type="ECO:0000256" key="1">
    <source>
        <dbReference type="ARBA" id="ARBA00022617"/>
    </source>
</evidence>
<evidence type="ECO:0000256" key="4">
    <source>
        <dbReference type="PROSITE-ProRule" id="PRU00433"/>
    </source>
</evidence>
<dbReference type="PANTHER" id="PTHR33751">
    <property type="entry name" value="CBB3-TYPE CYTOCHROME C OXIDASE SUBUNIT FIXP"/>
    <property type="match status" value="1"/>
</dbReference>
<dbReference type="PANTHER" id="PTHR33751:SF11">
    <property type="entry name" value="BLL4483 PROTEIN"/>
    <property type="match status" value="1"/>
</dbReference>
<dbReference type="EMBL" id="CP013232">
    <property type="protein sequence ID" value="AMO96820.1"/>
    <property type="molecule type" value="Genomic_DNA"/>
</dbReference>
<keyword evidence="1 4" id="KW-0349">Heme</keyword>
<dbReference type="Proteomes" id="UP000072421">
    <property type="component" value="Chromosome"/>
</dbReference>
<feature type="domain" description="Cytochrome c" evidence="5">
    <location>
        <begin position="67"/>
        <end position="165"/>
    </location>
</feature>
<dbReference type="InterPro" id="IPR036909">
    <property type="entry name" value="Cyt_c-like_dom_sf"/>
</dbReference>
<dbReference type="GO" id="GO:0009055">
    <property type="term" value="F:electron transfer activity"/>
    <property type="evidence" value="ECO:0007669"/>
    <property type="project" value="InterPro"/>
</dbReference>
<name>A0A127PG84_9BURK</name>
<dbReference type="Gene3D" id="1.10.760.10">
    <property type="entry name" value="Cytochrome c-like domain"/>
    <property type="match status" value="2"/>
</dbReference>
<evidence type="ECO:0000313" key="6">
    <source>
        <dbReference type="EMBL" id="AMO96820.1"/>
    </source>
</evidence>
<organism evidence="6">
    <name type="scientific">Collimonas fungivorans</name>
    <dbReference type="NCBI Taxonomy" id="158899"/>
    <lineage>
        <taxon>Bacteria</taxon>
        <taxon>Pseudomonadati</taxon>
        <taxon>Pseudomonadota</taxon>
        <taxon>Betaproteobacteria</taxon>
        <taxon>Burkholderiales</taxon>
        <taxon>Oxalobacteraceae</taxon>
        <taxon>Collimonas</taxon>
    </lineage>
</organism>
<evidence type="ECO:0000259" key="5">
    <source>
        <dbReference type="PROSITE" id="PS51007"/>
    </source>
</evidence>
<keyword evidence="3 4" id="KW-0408">Iron</keyword>
<proteinExistence type="predicted"/>
<keyword evidence="2 4" id="KW-0479">Metal-binding</keyword>
<dbReference type="GO" id="GO:0020037">
    <property type="term" value="F:heme binding"/>
    <property type="evidence" value="ECO:0007669"/>
    <property type="project" value="InterPro"/>
</dbReference>
<evidence type="ECO:0000313" key="7">
    <source>
        <dbReference type="Proteomes" id="UP000072421"/>
    </source>
</evidence>
<dbReference type="SUPFAM" id="SSF46626">
    <property type="entry name" value="Cytochrome c"/>
    <property type="match status" value="2"/>
</dbReference>
<reference evidence="6 7" key="1">
    <citation type="submission" date="2015-11" db="EMBL/GenBank/DDBJ databases">
        <title>Exploring the genomic traits of fungus-feeding bacterial genus Collimonas.</title>
        <authorList>
            <person name="Song C."/>
            <person name="Schmidt R."/>
            <person name="de Jager V."/>
            <person name="Krzyzanowska D."/>
            <person name="Jongedijk E."/>
            <person name="Cankar K."/>
            <person name="Beekwilder J."/>
            <person name="van Veen A."/>
            <person name="de Boer W."/>
            <person name="van Veen J.A."/>
            <person name="Garbeva P."/>
        </authorList>
    </citation>
    <scope>NUCLEOTIDE SEQUENCE [LARGE SCALE GENOMIC DNA]</scope>
    <source>
        <strain evidence="6 7">Ter6</strain>
    </source>
</reference>
<dbReference type="PATRIC" id="fig|158899.10.peg.4179"/>
<evidence type="ECO:0000256" key="3">
    <source>
        <dbReference type="ARBA" id="ARBA00023004"/>
    </source>
</evidence>
<gene>
    <name evidence="6" type="ORF">CFter6_4219</name>
</gene>
<protein>
    <submittedName>
        <fullName evidence="6">Cytochrome c family protein</fullName>
    </submittedName>
</protein>
<accession>A0A127PG84</accession>
<dbReference type="InterPro" id="IPR009056">
    <property type="entry name" value="Cyt_c-like_dom"/>
</dbReference>
<feature type="domain" description="Cytochrome c" evidence="5">
    <location>
        <begin position="179"/>
        <end position="269"/>
    </location>
</feature>
<evidence type="ECO:0000256" key="2">
    <source>
        <dbReference type="ARBA" id="ARBA00022723"/>
    </source>
</evidence>
<dbReference type="InterPro" id="IPR050597">
    <property type="entry name" value="Cytochrome_c_Oxidase_Subunit"/>
</dbReference>
<dbReference type="AlphaFoldDB" id="A0A127PG84"/>
<sequence length="298" mass="31860">MTVPGLGQFVQPEKPSWRLPSRIATHLLGYNRIENAFPKNPTISRKIMSILSVRPAGRRLGAQFLFFLAAALPPVFATAAEADAGPVPDTIKQRLTACTACHGEQGRATNDGYYPRIAGKPAGYLYNQLHNFREGRRQYPMMTYLVDHLSDAYLQEIAQYFADQHPPYPPPQPPDPSSATRARGEILVNQGDPAKKIPACIACHGSAMTGVLPTTPGLLGLPRDYLASQIGAWKNGARHAVAPDCMAQVAQRLSAEDIGAVASWLAAQPVPADATAAAPSTAKLPLACGSILLPPANP</sequence>